<sequence>MSRYTKCESCDTLIQPNQINIYDKTVKPGIQARLWECPSCNHKQLIMVSDKTARRMMQDNRKDREKISGINKQSALLRKNNKLTQTKAQTFLMQVEKIQRQIDKRTEQLDTRVRSLTNEYQEAL</sequence>
<comment type="caution">
    <text evidence="1">The sequence shown here is derived from an EMBL/GenBank/DDBJ whole genome shotgun (WGS) entry which is preliminary data.</text>
</comment>
<evidence type="ECO:0000313" key="1">
    <source>
        <dbReference type="EMBL" id="GGB56727.1"/>
    </source>
</evidence>
<reference evidence="1" key="1">
    <citation type="journal article" date="2014" name="Int. J. Syst. Evol. Microbiol.">
        <title>Complete genome sequence of Corynebacterium casei LMG S-19264T (=DSM 44701T), isolated from a smear-ripened cheese.</title>
        <authorList>
            <consortium name="US DOE Joint Genome Institute (JGI-PGF)"/>
            <person name="Walter F."/>
            <person name="Albersmeier A."/>
            <person name="Kalinowski J."/>
            <person name="Ruckert C."/>
        </authorList>
    </citation>
    <scope>NUCLEOTIDE SEQUENCE</scope>
    <source>
        <strain evidence="1">CGMCC 1.15454</strain>
    </source>
</reference>
<protein>
    <submittedName>
        <fullName evidence="1">Uncharacterized protein</fullName>
    </submittedName>
</protein>
<organism evidence="1 2">
    <name type="scientific">Lentibacillus populi</name>
    <dbReference type="NCBI Taxonomy" id="1827502"/>
    <lineage>
        <taxon>Bacteria</taxon>
        <taxon>Bacillati</taxon>
        <taxon>Bacillota</taxon>
        <taxon>Bacilli</taxon>
        <taxon>Bacillales</taxon>
        <taxon>Bacillaceae</taxon>
        <taxon>Lentibacillus</taxon>
    </lineage>
</organism>
<evidence type="ECO:0000313" key="2">
    <source>
        <dbReference type="Proteomes" id="UP000621492"/>
    </source>
</evidence>
<dbReference type="Proteomes" id="UP000621492">
    <property type="component" value="Unassembled WGS sequence"/>
</dbReference>
<dbReference type="EMBL" id="BMJD01000044">
    <property type="protein sequence ID" value="GGB56727.1"/>
    <property type="molecule type" value="Genomic_DNA"/>
</dbReference>
<accession>A0A9W5U0S7</accession>
<reference evidence="1" key="2">
    <citation type="submission" date="2020-09" db="EMBL/GenBank/DDBJ databases">
        <authorList>
            <person name="Sun Q."/>
            <person name="Zhou Y."/>
        </authorList>
    </citation>
    <scope>NUCLEOTIDE SEQUENCE</scope>
    <source>
        <strain evidence="1">CGMCC 1.15454</strain>
    </source>
</reference>
<gene>
    <name evidence="1" type="ORF">GCM10011409_37860</name>
</gene>
<name>A0A9W5U0S7_9BACI</name>
<dbReference type="AlphaFoldDB" id="A0A9W5U0S7"/>
<proteinExistence type="predicted"/>
<keyword evidence="2" id="KW-1185">Reference proteome</keyword>